<dbReference type="PANTHER" id="PTHR21723:SF3">
    <property type="entry name" value="PROTEIN RIC-3"/>
    <property type="match status" value="1"/>
</dbReference>
<organism evidence="9 10">
    <name type="scientific">Molorchus minor</name>
    <dbReference type="NCBI Taxonomy" id="1323400"/>
    <lineage>
        <taxon>Eukaryota</taxon>
        <taxon>Metazoa</taxon>
        <taxon>Ecdysozoa</taxon>
        <taxon>Arthropoda</taxon>
        <taxon>Hexapoda</taxon>
        <taxon>Insecta</taxon>
        <taxon>Pterygota</taxon>
        <taxon>Neoptera</taxon>
        <taxon>Endopterygota</taxon>
        <taxon>Coleoptera</taxon>
        <taxon>Polyphaga</taxon>
        <taxon>Cucujiformia</taxon>
        <taxon>Chrysomeloidea</taxon>
        <taxon>Cerambycidae</taxon>
        <taxon>Lamiinae</taxon>
        <taxon>Monochamini</taxon>
        <taxon>Molorchus</taxon>
    </lineage>
</organism>
<dbReference type="InterPro" id="IPR026160">
    <property type="entry name" value="Ric3"/>
</dbReference>
<comment type="similarity">
    <text evidence="2">Belongs to the ric-3 family.</text>
</comment>
<dbReference type="Pfam" id="PF15361">
    <property type="entry name" value="RIC3"/>
    <property type="match status" value="1"/>
</dbReference>
<evidence type="ECO:0000256" key="2">
    <source>
        <dbReference type="ARBA" id="ARBA00008538"/>
    </source>
</evidence>
<feature type="transmembrane region" description="Helical" evidence="7">
    <location>
        <begin position="238"/>
        <end position="260"/>
    </location>
</feature>
<dbReference type="Proteomes" id="UP001162164">
    <property type="component" value="Unassembled WGS sequence"/>
</dbReference>
<reference evidence="9" key="1">
    <citation type="journal article" date="2023" name="Insect Mol. Biol.">
        <title>Genome sequencing provides insights into the evolution of gene families encoding plant cell wall-degrading enzymes in longhorned beetles.</title>
        <authorList>
            <person name="Shin N.R."/>
            <person name="Okamura Y."/>
            <person name="Kirsch R."/>
            <person name="Pauchet Y."/>
        </authorList>
    </citation>
    <scope>NUCLEOTIDE SEQUENCE</scope>
    <source>
        <strain evidence="9">MMC_N1</strain>
    </source>
</reference>
<feature type="transmembrane region" description="Helical" evidence="7">
    <location>
        <begin position="28"/>
        <end position="51"/>
    </location>
</feature>
<dbReference type="EMBL" id="JAPWTJ010001360">
    <property type="protein sequence ID" value="KAJ8972341.1"/>
    <property type="molecule type" value="Genomic_DNA"/>
</dbReference>
<accession>A0ABQ9J3B6</accession>
<gene>
    <name evidence="9" type="ORF">NQ317_008751</name>
</gene>
<sequence>MTERLRSGSYANSNLSAKMANDLSPRKTMLVIVIVAGCFAVLWPKVFYPMLVGSAYQQMKPSPIDKTSGCCDVISEIDINTIKIMSELCRTIIKHDEDPPLSGREIVVKCQNAVLDTCGIDISSVLQKQVKLGHTVKQILDEIRSLNGSVVFKYVQFPIADIRQERPLNLKSETVHPAFRERGRAIPTIPQPHAASPPRPPPRIIEGRPGPIPAMRPTLGGAGHVVPPPKQGTGSMGLIMPIYTVGIVIFFAYTVMKIVFKKQPEALYPRLIQIPTSGGKCLNLRGDNLALS</sequence>
<evidence type="ECO:0000256" key="6">
    <source>
        <dbReference type="ARBA" id="ARBA00023136"/>
    </source>
</evidence>
<keyword evidence="10" id="KW-1185">Reference proteome</keyword>
<name>A0ABQ9J3B6_9CUCU</name>
<feature type="domain" description="Resistance to inhibitors of cholinesterase protein 3 N-terminal" evidence="8">
    <location>
        <begin position="195"/>
        <end position="265"/>
    </location>
</feature>
<keyword evidence="4" id="KW-0256">Endoplasmic reticulum</keyword>
<keyword evidence="5 7" id="KW-1133">Transmembrane helix</keyword>
<keyword evidence="6 7" id="KW-0472">Membrane</keyword>
<evidence type="ECO:0000256" key="4">
    <source>
        <dbReference type="ARBA" id="ARBA00022824"/>
    </source>
</evidence>
<evidence type="ECO:0000256" key="5">
    <source>
        <dbReference type="ARBA" id="ARBA00022989"/>
    </source>
</evidence>
<evidence type="ECO:0000313" key="9">
    <source>
        <dbReference type="EMBL" id="KAJ8972341.1"/>
    </source>
</evidence>
<evidence type="ECO:0000256" key="3">
    <source>
        <dbReference type="ARBA" id="ARBA00022692"/>
    </source>
</evidence>
<evidence type="ECO:0000256" key="1">
    <source>
        <dbReference type="ARBA" id="ARBA00004586"/>
    </source>
</evidence>
<evidence type="ECO:0000313" key="10">
    <source>
        <dbReference type="Proteomes" id="UP001162164"/>
    </source>
</evidence>
<comment type="subcellular location">
    <subcellularLocation>
        <location evidence="1">Endoplasmic reticulum membrane</location>
    </subcellularLocation>
</comment>
<evidence type="ECO:0000256" key="7">
    <source>
        <dbReference type="SAM" id="Phobius"/>
    </source>
</evidence>
<protein>
    <recommendedName>
        <fullName evidence="8">Resistance to inhibitors of cholinesterase protein 3 N-terminal domain-containing protein</fullName>
    </recommendedName>
</protein>
<dbReference type="PANTHER" id="PTHR21723">
    <property type="entry name" value="RESISTANCE TO INHIBITORS OF CHOLINESTERASE PROTEIN 3 RIC3"/>
    <property type="match status" value="1"/>
</dbReference>
<dbReference type="InterPro" id="IPR032763">
    <property type="entry name" value="RIC3_N"/>
</dbReference>
<keyword evidence="3 7" id="KW-0812">Transmembrane</keyword>
<comment type="caution">
    <text evidence="9">The sequence shown here is derived from an EMBL/GenBank/DDBJ whole genome shotgun (WGS) entry which is preliminary data.</text>
</comment>
<evidence type="ECO:0000259" key="8">
    <source>
        <dbReference type="Pfam" id="PF15361"/>
    </source>
</evidence>
<proteinExistence type="inferred from homology"/>